<keyword evidence="5 6" id="KW-0804">Transcription</keyword>
<dbReference type="NCBIfam" id="NF009044">
    <property type="entry name" value="PRK12378.1"/>
    <property type="match status" value="1"/>
</dbReference>
<dbReference type="HAMAP" id="MF_00693">
    <property type="entry name" value="Transcrip_reg_TACO1"/>
    <property type="match status" value="1"/>
</dbReference>
<evidence type="ECO:0000256" key="7">
    <source>
        <dbReference type="SAM" id="MobiDB-lite"/>
    </source>
</evidence>
<dbReference type="RefSeq" id="WP_068443224.1">
    <property type="nucleotide sequence ID" value="NZ_CP013862.1"/>
</dbReference>
<comment type="subcellular location">
    <subcellularLocation>
        <location evidence="6">Cytoplasm</location>
    </subcellularLocation>
</comment>
<dbReference type="InterPro" id="IPR048300">
    <property type="entry name" value="TACO1_YebC-like_2nd/3rd_dom"/>
</dbReference>
<dbReference type="KEGG" id="lao:AOX59_05975"/>
<dbReference type="InterPro" id="IPR029072">
    <property type="entry name" value="YebC-like"/>
</dbReference>
<evidence type="ECO:0000256" key="6">
    <source>
        <dbReference type="HAMAP-Rule" id="MF_00693"/>
    </source>
</evidence>
<keyword evidence="4 6" id="KW-0238">DNA-binding</keyword>
<dbReference type="Pfam" id="PF20772">
    <property type="entry name" value="TACO1_YebC_N"/>
    <property type="match status" value="1"/>
</dbReference>
<feature type="compositionally biased region" description="Basic residues" evidence="7">
    <location>
        <begin position="1"/>
        <end position="14"/>
    </location>
</feature>
<dbReference type="NCBIfam" id="TIGR01033">
    <property type="entry name" value="YebC/PmpR family DNA-binding transcriptional regulator"/>
    <property type="match status" value="1"/>
</dbReference>
<evidence type="ECO:0000259" key="8">
    <source>
        <dbReference type="Pfam" id="PF01709"/>
    </source>
</evidence>
<dbReference type="NCBIfam" id="NF001030">
    <property type="entry name" value="PRK00110.1"/>
    <property type="match status" value="1"/>
</dbReference>
<evidence type="ECO:0000256" key="2">
    <source>
        <dbReference type="ARBA" id="ARBA00022490"/>
    </source>
</evidence>
<dbReference type="Proteomes" id="UP000050331">
    <property type="component" value="Chromosome"/>
</dbReference>
<dbReference type="GO" id="GO:0006355">
    <property type="term" value="P:regulation of DNA-templated transcription"/>
    <property type="evidence" value="ECO:0007669"/>
    <property type="project" value="UniProtKB-UniRule"/>
</dbReference>
<reference evidence="10 11" key="1">
    <citation type="submission" date="2016-01" db="EMBL/GenBank/DDBJ databases">
        <title>Complete genome sequence of strain Lentibacillus amyloliquefaciens LAM0015T isolated from saline sediment.</title>
        <authorList>
            <person name="Wang J.-L."/>
            <person name="He M.-X."/>
        </authorList>
    </citation>
    <scope>NUCLEOTIDE SEQUENCE [LARGE SCALE GENOMIC DNA]</scope>
    <source>
        <strain evidence="10 11">LAM0015</strain>
    </source>
</reference>
<evidence type="ECO:0000256" key="5">
    <source>
        <dbReference type="ARBA" id="ARBA00023163"/>
    </source>
</evidence>
<dbReference type="SUPFAM" id="SSF75625">
    <property type="entry name" value="YebC-like"/>
    <property type="match status" value="1"/>
</dbReference>
<feature type="domain" description="TACO1/YebC-like N-terminal" evidence="9">
    <location>
        <begin position="5"/>
        <end position="75"/>
    </location>
</feature>
<organism evidence="10 11">
    <name type="scientific">Lentibacillus amyloliquefaciens</name>
    <dbReference type="NCBI Taxonomy" id="1472767"/>
    <lineage>
        <taxon>Bacteria</taxon>
        <taxon>Bacillati</taxon>
        <taxon>Bacillota</taxon>
        <taxon>Bacilli</taxon>
        <taxon>Bacillales</taxon>
        <taxon>Bacillaceae</taxon>
        <taxon>Lentibacillus</taxon>
    </lineage>
</organism>
<dbReference type="STRING" id="1472767.AOX59_05975"/>
<dbReference type="InterPro" id="IPR002876">
    <property type="entry name" value="Transcrip_reg_TACO1-like"/>
</dbReference>
<dbReference type="FunFam" id="1.10.10.200:FF:000002">
    <property type="entry name" value="Probable transcriptional regulatory protein CLM62_37755"/>
    <property type="match status" value="1"/>
</dbReference>
<keyword evidence="3 6" id="KW-0805">Transcription regulation</keyword>
<sequence length="243" mass="27359">MAGHSKWHNIQRRKNAQDAKKGKIFMRHAKNIYTAAKEGGGDLDMNPSLRTAVDKAKADNMPNDNIDRAIKKATGDLDGANYEEITYEGYGPGGIAVIINVLTDNKNRTASEVRHAFKKNDGNLGENGSVTFMFDRKGYIVIENKDGAIDEDEISMEVIEAGADDIVYENGVFEIYTIPESFQNVRDYLRDNDYELEEADVTFFPQTHSTPSEEDEQKMLNLIDMLEDSEDTQDIHHNMEIDG</sequence>
<dbReference type="AlphaFoldDB" id="A0A0U3W4T6"/>
<dbReference type="GO" id="GO:0003677">
    <property type="term" value="F:DNA binding"/>
    <property type="evidence" value="ECO:0007669"/>
    <property type="project" value="UniProtKB-UniRule"/>
</dbReference>
<name>A0A0U3W4T6_9BACI</name>
<dbReference type="GO" id="GO:0005829">
    <property type="term" value="C:cytosol"/>
    <property type="evidence" value="ECO:0007669"/>
    <property type="project" value="TreeGrafter"/>
</dbReference>
<feature type="domain" description="TACO1/YebC-like second and third" evidence="8">
    <location>
        <begin position="82"/>
        <end position="239"/>
    </location>
</feature>
<evidence type="ECO:0000313" key="11">
    <source>
        <dbReference type="Proteomes" id="UP000050331"/>
    </source>
</evidence>
<dbReference type="OrthoDB" id="9781053at2"/>
<evidence type="ECO:0000256" key="1">
    <source>
        <dbReference type="ARBA" id="ARBA00008724"/>
    </source>
</evidence>
<dbReference type="PANTHER" id="PTHR12532">
    <property type="entry name" value="TRANSLATIONAL ACTIVATOR OF CYTOCHROME C OXIDASE 1"/>
    <property type="match status" value="1"/>
</dbReference>
<keyword evidence="11" id="KW-1185">Reference proteome</keyword>
<evidence type="ECO:0000259" key="9">
    <source>
        <dbReference type="Pfam" id="PF20772"/>
    </source>
</evidence>
<evidence type="ECO:0000313" key="10">
    <source>
        <dbReference type="EMBL" id="ALX48192.1"/>
    </source>
</evidence>
<dbReference type="FunFam" id="3.30.70.980:FF:000002">
    <property type="entry name" value="Probable transcriptional regulatory protein YebC"/>
    <property type="match status" value="1"/>
</dbReference>
<comment type="similarity">
    <text evidence="1 6">Belongs to the TACO1 family.</text>
</comment>
<dbReference type="Pfam" id="PF01709">
    <property type="entry name" value="Transcrip_reg"/>
    <property type="match status" value="1"/>
</dbReference>
<feature type="region of interest" description="Disordered" evidence="7">
    <location>
        <begin position="1"/>
        <end position="21"/>
    </location>
</feature>
<dbReference type="EMBL" id="CP013862">
    <property type="protein sequence ID" value="ALX48192.1"/>
    <property type="molecule type" value="Genomic_DNA"/>
</dbReference>
<dbReference type="InterPro" id="IPR049083">
    <property type="entry name" value="TACO1_YebC_N"/>
</dbReference>
<dbReference type="InterPro" id="IPR026564">
    <property type="entry name" value="Transcrip_reg_TACO1-like_dom3"/>
</dbReference>
<dbReference type="PANTHER" id="PTHR12532:SF6">
    <property type="entry name" value="TRANSCRIPTIONAL REGULATORY PROTEIN YEBC-RELATED"/>
    <property type="match status" value="1"/>
</dbReference>
<dbReference type="Gene3D" id="3.30.70.980">
    <property type="match status" value="2"/>
</dbReference>
<evidence type="ECO:0000256" key="4">
    <source>
        <dbReference type="ARBA" id="ARBA00023125"/>
    </source>
</evidence>
<dbReference type="Gene3D" id="1.10.10.200">
    <property type="match status" value="1"/>
</dbReference>
<accession>A0A0U3W4T6</accession>
<dbReference type="InterPro" id="IPR017856">
    <property type="entry name" value="Integrase-like_N"/>
</dbReference>
<keyword evidence="2 6" id="KW-0963">Cytoplasm</keyword>
<proteinExistence type="inferred from homology"/>
<evidence type="ECO:0000256" key="3">
    <source>
        <dbReference type="ARBA" id="ARBA00023015"/>
    </source>
</evidence>
<protein>
    <recommendedName>
        <fullName evidence="6">Probable transcriptional regulatory protein AOX59_05975</fullName>
    </recommendedName>
</protein>
<gene>
    <name evidence="10" type="ORF">AOX59_05975</name>
</gene>